<dbReference type="PROSITE" id="PS51318">
    <property type="entry name" value="TAT"/>
    <property type="match status" value="1"/>
</dbReference>
<keyword evidence="3 7" id="KW-0479">Metal-binding</keyword>
<name>A0AA41G5T2_9EURY</name>
<feature type="compositionally biased region" description="Low complexity" evidence="8">
    <location>
        <begin position="19"/>
        <end position="58"/>
    </location>
</feature>
<sequence length="264" mass="25282">MTDGRADVSRRAFLRTAAGATAASAAAGTAAAQEGTTEAGTENATGTPAGTGTPTATGTAGGSTGTASGGETGTGGGSSGGGDGGSSGGTPDFGGFLDPVGNFDGTVVDATGQDTATVQVGTQANGGAFGFGPPAIHVDNGATVQFEWTGEGGGHNVVSKPDGPLDSGSAVSNAGVNYEHTFEEDGIYTYVCVPHESLGMKGAVVVGSDYPTVSSGGGGGGSSGPPEVPGSAKSLGVATSFVMVATLGLAYFFIRYGGDYETPE</sequence>
<keyword evidence="6 7" id="KW-0186">Copper</keyword>
<keyword evidence="4" id="KW-0574">Periplasm</keyword>
<dbReference type="Proteomes" id="UP001166304">
    <property type="component" value="Unassembled WGS sequence"/>
</dbReference>
<dbReference type="InterPro" id="IPR008972">
    <property type="entry name" value="Cupredoxin"/>
</dbReference>
<comment type="caution">
    <text evidence="10">The sequence shown here is derived from an EMBL/GenBank/DDBJ whole genome shotgun (WGS) entry which is preliminary data.</text>
</comment>
<evidence type="ECO:0000256" key="3">
    <source>
        <dbReference type="ARBA" id="ARBA00022723"/>
    </source>
</evidence>
<feature type="binding site" evidence="7">
    <location>
        <position position="192"/>
    </location>
    <ligand>
        <name>Cu cation</name>
        <dbReference type="ChEBI" id="CHEBI:23378"/>
    </ligand>
</feature>
<dbReference type="CDD" id="cd04220">
    <property type="entry name" value="Halocyanin"/>
    <property type="match status" value="1"/>
</dbReference>
<feature type="domain" description="Blue (type 1) copper" evidence="9">
    <location>
        <begin position="119"/>
        <end position="206"/>
    </location>
</feature>
<dbReference type="SUPFAM" id="SSF49503">
    <property type="entry name" value="Cupredoxins"/>
    <property type="match status" value="1"/>
</dbReference>
<dbReference type="PRINTS" id="PR00155">
    <property type="entry name" value="AMICYANIN"/>
</dbReference>
<protein>
    <submittedName>
        <fullName evidence="10">Halocyanin domain-containing protein</fullName>
    </submittedName>
</protein>
<dbReference type="InterPro" id="IPR002386">
    <property type="entry name" value="Amicyanin/Pseudoazurin"/>
</dbReference>
<evidence type="ECO:0000313" key="10">
    <source>
        <dbReference type="EMBL" id="MBV0900637.1"/>
    </source>
</evidence>
<dbReference type="Pfam" id="PF00127">
    <property type="entry name" value="Copper-bind"/>
    <property type="match status" value="1"/>
</dbReference>
<keyword evidence="5" id="KW-0249">Electron transport</keyword>
<keyword evidence="11" id="KW-1185">Reference proteome</keyword>
<dbReference type="InterPro" id="IPR017533">
    <property type="entry name" value="Halocyanin"/>
</dbReference>
<dbReference type="InterPro" id="IPR000923">
    <property type="entry name" value="BlueCu_1"/>
</dbReference>
<evidence type="ECO:0000259" key="9">
    <source>
        <dbReference type="Pfam" id="PF00127"/>
    </source>
</evidence>
<comment type="subcellular location">
    <subcellularLocation>
        <location evidence="1">Periplasm</location>
    </subcellularLocation>
</comment>
<evidence type="ECO:0000256" key="8">
    <source>
        <dbReference type="SAM" id="MobiDB-lite"/>
    </source>
</evidence>
<feature type="region of interest" description="Disordered" evidence="8">
    <location>
        <begin position="19"/>
        <end position="100"/>
    </location>
</feature>
<feature type="binding site" evidence="7">
    <location>
        <position position="200"/>
    </location>
    <ligand>
        <name>Cu cation</name>
        <dbReference type="ChEBI" id="CHEBI:23378"/>
    </ligand>
</feature>
<evidence type="ECO:0000256" key="1">
    <source>
        <dbReference type="ARBA" id="ARBA00004418"/>
    </source>
</evidence>
<dbReference type="PROSITE" id="PS00196">
    <property type="entry name" value="COPPER_BLUE"/>
    <property type="match status" value="1"/>
</dbReference>
<dbReference type="GO" id="GO:0042597">
    <property type="term" value="C:periplasmic space"/>
    <property type="evidence" value="ECO:0007669"/>
    <property type="project" value="UniProtKB-SubCell"/>
</dbReference>
<keyword evidence="2" id="KW-0813">Transport</keyword>
<evidence type="ECO:0000256" key="2">
    <source>
        <dbReference type="ARBA" id="ARBA00022448"/>
    </source>
</evidence>
<dbReference type="RefSeq" id="WP_162412073.1">
    <property type="nucleotide sequence ID" value="NZ_JAHQXE010000001.1"/>
</dbReference>
<comment type="cofactor">
    <cofactor evidence="7">
        <name>Cu cation</name>
        <dbReference type="ChEBI" id="CHEBI:23378"/>
    </cofactor>
    <text evidence="7">Binds 1 copper ion per subunit.</text>
</comment>
<reference evidence="10" key="1">
    <citation type="submission" date="2021-06" db="EMBL/GenBank/DDBJ databases">
        <title>New haloarchaea isolates fom saline soil.</title>
        <authorList>
            <person name="Duran-Viseras A."/>
            <person name="Sanchez-Porro C.S."/>
            <person name="Ventosa A."/>
        </authorList>
    </citation>
    <scope>NUCLEOTIDE SEQUENCE</scope>
    <source>
        <strain evidence="10">JCM 18369</strain>
    </source>
</reference>
<dbReference type="InterPro" id="IPR028871">
    <property type="entry name" value="BlueCu_1_BS"/>
</dbReference>
<dbReference type="InterPro" id="IPR006311">
    <property type="entry name" value="TAT_signal"/>
</dbReference>
<dbReference type="Gene3D" id="2.60.40.420">
    <property type="entry name" value="Cupredoxins - blue copper proteins"/>
    <property type="match status" value="1"/>
</dbReference>
<feature type="binding site" evidence="7">
    <location>
        <position position="155"/>
    </location>
    <ligand>
        <name>Cu cation</name>
        <dbReference type="ChEBI" id="CHEBI:23378"/>
    </ligand>
</feature>
<feature type="binding site" evidence="7">
    <location>
        <position position="195"/>
    </location>
    <ligand>
        <name>Cu cation</name>
        <dbReference type="ChEBI" id="CHEBI:23378"/>
    </ligand>
</feature>
<proteinExistence type="predicted"/>
<feature type="compositionally biased region" description="Gly residues" evidence="8">
    <location>
        <begin position="59"/>
        <end position="92"/>
    </location>
</feature>
<organism evidence="10 11">
    <name type="scientific">Haloarcula salina</name>
    <dbReference type="NCBI Taxonomy" id="1429914"/>
    <lineage>
        <taxon>Archaea</taxon>
        <taxon>Methanobacteriati</taxon>
        <taxon>Methanobacteriota</taxon>
        <taxon>Stenosarchaea group</taxon>
        <taxon>Halobacteria</taxon>
        <taxon>Halobacteriales</taxon>
        <taxon>Haloarculaceae</taxon>
        <taxon>Haloarcula</taxon>
    </lineage>
</organism>
<dbReference type="GO" id="GO:0005507">
    <property type="term" value="F:copper ion binding"/>
    <property type="evidence" value="ECO:0007669"/>
    <property type="project" value="InterPro"/>
</dbReference>
<evidence type="ECO:0000256" key="6">
    <source>
        <dbReference type="ARBA" id="ARBA00023008"/>
    </source>
</evidence>
<gene>
    <name evidence="10" type="ORF">KTS37_02445</name>
</gene>
<evidence type="ECO:0000256" key="7">
    <source>
        <dbReference type="PIRSR" id="PIRSR602386-1"/>
    </source>
</evidence>
<dbReference type="GO" id="GO:0009055">
    <property type="term" value="F:electron transfer activity"/>
    <property type="evidence" value="ECO:0007669"/>
    <property type="project" value="InterPro"/>
</dbReference>
<evidence type="ECO:0000313" key="11">
    <source>
        <dbReference type="Proteomes" id="UP001166304"/>
    </source>
</evidence>
<evidence type="ECO:0000256" key="5">
    <source>
        <dbReference type="ARBA" id="ARBA00022982"/>
    </source>
</evidence>
<dbReference type="NCBIfam" id="TIGR03102">
    <property type="entry name" value="halo_cynanin"/>
    <property type="match status" value="1"/>
</dbReference>
<dbReference type="AlphaFoldDB" id="A0AA41G5T2"/>
<evidence type="ECO:0000256" key="4">
    <source>
        <dbReference type="ARBA" id="ARBA00022764"/>
    </source>
</evidence>
<accession>A0AA41G5T2</accession>
<dbReference type="EMBL" id="JAHQXE010000001">
    <property type="protein sequence ID" value="MBV0900637.1"/>
    <property type="molecule type" value="Genomic_DNA"/>
</dbReference>